<feature type="transmembrane region" description="Helical" evidence="7">
    <location>
        <begin position="262"/>
        <end position="281"/>
    </location>
</feature>
<keyword evidence="4 7" id="KW-0812">Transmembrane</keyword>
<dbReference type="EMBL" id="JAMDMX010000067">
    <property type="protein sequence ID" value="MCY9695306.1"/>
    <property type="molecule type" value="Genomic_DNA"/>
</dbReference>
<organism evidence="8 9">
    <name type="scientific">Paenibacillus alginolyticus</name>
    <dbReference type="NCBI Taxonomy" id="59839"/>
    <lineage>
        <taxon>Bacteria</taxon>
        <taxon>Bacillati</taxon>
        <taxon>Bacillota</taxon>
        <taxon>Bacilli</taxon>
        <taxon>Bacillales</taxon>
        <taxon>Paenibacillaceae</taxon>
        <taxon>Paenibacillus</taxon>
    </lineage>
</organism>
<keyword evidence="6 7" id="KW-0472">Membrane</keyword>
<evidence type="ECO:0000256" key="3">
    <source>
        <dbReference type="ARBA" id="ARBA00022475"/>
    </source>
</evidence>
<name>A0ABT4GGI5_9BACL</name>
<keyword evidence="5 7" id="KW-1133">Transmembrane helix</keyword>
<sequence length="343" mass="38832">MKYEVIGITVLWIFLYGYLIVASIDFGAGFFSYYSYATGKKHLIENIIKRYLSPVWEVTNVFLVFFFVGIVGFFPDSSYYFGTALLVPGSIAIVLLAIRGSYYAFSIYGQMQKQSHLYTFLYGATGLLIPASLSTVLTISEGGYMTEEKGKVILHFGKLFTSSYSWSVVLLALVSVLYISAMFLSYYANKAQDYEALEIVRGYALGWSPPTIVCSIFVFFAIRWHNPEHFQAMLDLSWMFVASLICFLAAVYLIYKRKSFGWAFILVMLQFAFAFFGYGASHLPYILYPFITIHQNFTNDAMALSLIVVFLAGLCLLVPSLVLLMRLFLFDAEYVRGNPSKKG</sequence>
<dbReference type="EC" id="1.10.3.-" evidence="8"/>
<feature type="transmembrane region" description="Helical" evidence="7">
    <location>
        <begin position="200"/>
        <end position="224"/>
    </location>
</feature>
<keyword evidence="3" id="KW-1003">Cell membrane</keyword>
<evidence type="ECO:0000313" key="8">
    <source>
        <dbReference type="EMBL" id="MCY9695306.1"/>
    </source>
</evidence>
<evidence type="ECO:0000313" key="9">
    <source>
        <dbReference type="Proteomes" id="UP001527099"/>
    </source>
</evidence>
<comment type="similarity">
    <text evidence="2">Belongs to the cytochrome ubiquinol oxidase subunit 2 family.</text>
</comment>
<proteinExistence type="inferred from homology"/>
<evidence type="ECO:0000256" key="1">
    <source>
        <dbReference type="ARBA" id="ARBA00004651"/>
    </source>
</evidence>
<comment type="subcellular location">
    <subcellularLocation>
        <location evidence="1">Cell membrane</location>
        <topology evidence="1">Multi-pass membrane protein</topology>
    </subcellularLocation>
</comment>
<keyword evidence="8" id="KW-0560">Oxidoreductase</keyword>
<reference evidence="8 9" key="1">
    <citation type="submission" date="2022-05" db="EMBL/GenBank/DDBJ databases">
        <title>Genome Sequencing of Bee-Associated Microbes.</title>
        <authorList>
            <person name="Dunlap C."/>
        </authorList>
    </citation>
    <scope>NUCLEOTIDE SEQUENCE [LARGE SCALE GENOMIC DNA]</scope>
    <source>
        <strain evidence="8 9">NRRL B-14421</strain>
    </source>
</reference>
<dbReference type="Proteomes" id="UP001527099">
    <property type="component" value="Unassembled WGS sequence"/>
</dbReference>
<feature type="transmembrane region" description="Helical" evidence="7">
    <location>
        <begin position="117"/>
        <end position="139"/>
    </location>
</feature>
<evidence type="ECO:0000256" key="5">
    <source>
        <dbReference type="ARBA" id="ARBA00022989"/>
    </source>
</evidence>
<evidence type="ECO:0000256" key="4">
    <source>
        <dbReference type="ARBA" id="ARBA00022692"/>
    </source>
</evidence>
<feature type="transmembrane region" description="Helical" evidence="7">
    <location>
        <begin position="301"/>
        <end position="329"/>
    </location>
</feature>
<dbReference type="RefSeq" id="WP_029199069.1">
    <property type="nucleotide sequence ID" value="NZ_JAMDMW010000104.1"/>
</dbReference>
<feature type="transmembrane region" description="Helical" evidence="7">
    <location>
        <begin position="6"/>
        <end position="34"/>
    </location>
</feature>
<accession>A0ABT4GGI5</accession>
<feature type="transmembrane region" description="Helical" evidence="7">
    <location>
        <begin position="236"/>
        <end position="255"/>
    </location>
</feature>
<protein>
    <submittedName>
        <fullName evidence="8">Cytochrome d ubiquinol oxidase subunit II</fullName>
        <ecNumber evidence="8">1.10.3.-</ecNumber>
    </submittedName>
</protein>
<dbReference type="GO" id="GO:0016491">
    <property type="term" value="F:oxidoreductase activity"/>
    <property type="evidence" value="ECO:0007669"/>
    <property type="project" value="UniProtKB-KW"/>
</dbReference>
<evidence type="ECO:0000256" key="2">
    <source>
        <dbReference type="ARBA" id="ARBA00007543"/>
    </source>
</evidence>
<comment type="caution">
    <text evidence="8">The sequence shown here is derived from an EMBL/GenBank/DDBJ whole genome shotgun (WGS) entry which is preliminary data.</text>
</comment>
<dbReference type="InterPro" id="IPR003317">
    <property type="entry name" value="Cyt-d_oxidase_su2"/>
</dbReference>
<gene>
    <name evidence="8" type="ORF">M5X19_20720</name>
</gene>
<feature type="transmembrane region" description="Helical" evidence="7">
    <location>
        <begin position="80"/>
        <end position="105"/>
    </location>
</feature>
<keyword evidence="9" id="KW-1185">Reference proteome</keyword>
<dbReference type="Pfam" id="PF02322">
    <property type="entry name" value="Cyt_bd_oxida_II"/>
    <property type="match status" value="1"/>
</dbReference>
<evidence type="ECO:0000256" key="7">
    <source>
        <dbReference type="SAM" id="Phobius"/>
    </source>
</evidence>
<feature type="transmembrane region" description="Helical" evidence="7">
    <location>
        <begin position="55"/>
        <end position="74"/>
    </location>
</feature>
<evidence type="ECO:0000256" key="6">
    <source>
        <dbReference type="ARBA" id="ARBA00023136"/>
    </source>
</evidence>
<feature type="transmembrane region" description="Helical" evidence="7">
    <location>
        <begin position="164"/>
        <end position="188"/>
    </location>
</feature>